<comment type="caution">
    <text evidence="1">The sequence shown here is derived from an EMBL/GenBank/DDBJ whole genome shotgun (WGS) entry which is preliminary data.</text>
</comment>
<dbReference type="OrthoDB" id="10413073at2759"/>
<evidence type="ECO:0000313" key="2">
    <source>
        <dbReference type="Proteomes" id="UP000237000"/>
    </source>
</evidence>
<evidence type="ECO:0000313" key="1">
    <source>
        <dbReference type="EMBL" id="PON67205.1"/>
    </source>
</evidence>
<organism evidence="1 2">
    <name type="scientific">Trema orientale</name>
    <name type="common">Charcoal tree</name>
    <name type="synonym">Celtis orientalis</name>
    <dbReference type="NCBI Taxonomy" id="63057"/>
    <lineage>
        <taxon>Eukaryota</taxon>
        <taxon>Viridiplantae</taxon>
        <taxon>Streptophyta</taxon>
        <taxon>Embryophyta</taxon>
        <taxon>Tracheophyta</taxon>
        <taxon>Spermatophyta</taxon>
        <taxon>Magnoliopsida</taxon>
        <taxon>eudicotyledons</taxon>
        <taxon>Gunneridae</taxon>
        <taxon>Pentapetalae</taxon>
        <taxon>rosids</taxon>
        <taxon>fabids</taxon>
        <taxon>Rosales</taxon>
        <taxon>Cannabaceae</taxon>
        <taxon>Trema</taxon>
    </lineage>
</organism>
<dbReference type="EMBL" id="JXTC01000306">
    <property type="protein sequence ID" value="PON67205.1"/>
    <property type="molecule type" value="Genomic_DNA"/>
</dbReference>
<reference evidence="2" key="1">
    <citation type="submission" date="2016-06" db="EMBL/GenBank/DDBJ databases">
        <title>Parallel loss of symbiosis genes in relatives of nitrogen-fixing non-legume Parasponia.</title>
        <authorList>
            <person name="Van Velzen R."/>
            <person name="Holmer R."/>
            <person name="Bu F."/>
            <person name="Rutten L."/>
            <person name="Van Zeijl A."/>
            <person name="Liu W."/>
            <person name="Santuari L."/>
            <person name="Cao Q."/>
            <person name="Sharma T."/>
            <person name="Shen D."/>
            <person name="Roswanjaya Y."/>
            <person name="Wardhani T."/>
            <person name="Kalhor M.S."/>
            <person name="Jansen J."/>
            <person name="Van den Hoogen J."/>
            <person name="Gungor B."/>
            <person name="Hartog M."/>
            <person name="Hontelez J."/>
            <person name="Verver J."/>
            <person name="Yang W.-C."/>
            <person name="Schijlen E."/>
            <person name="Repin R."/>
            <person name="Schilthuizen M."/>
            <person name="Schranz E."/>
            <person name="Heidstra R."/>
            <person name="Miyata K."/>
            <person name="Fedorova E."/>
            <person name="Kohlen W."/>
            <person name="Bisseling T."/>
            <person name="Smit S."/>
            <person name="Geurts R."/>
        </authorList>
    </citation>
    <scope>NUCLEOTIDE SEQUENCE [LARGE SCALE GENOMIC DNA]</scope>
    <source>
        <strain evidence="2">cv. RG33-2</strain>
    </source>
</reference>
<dbReference type="Proteomes" id="UP000237000">
    <property type="component" value="Unassembled WGS sequence"/>
</dbReference>
<dbReference type="InParanoid" id="A0A2P5D1U4"/>
<accession>A0A2P5D1U4</accession>
<protein>
    <submittedName>
        <fullName evidence="1">Uncharacterized protein</fullName>
    </submittedName>
</protein>
<sequence length="50" mass="5605">MGDSTTHNSAQKNCCPLSAGLKPFRFLQVTTMYIDEKLCVTPIFNRNKAL</sequence>
<gene>
    <name evidence="1" type="ORF">TorRG33x02_265730</name>
</gene>
<name>A0A2P5D1U4_TREOI</name>
<proteinExistence type="predicted"/>
<keyword evidence="2" id="KW-1185">Reference proteome</keyword>
<dbReference type="AlphaFoldDB" id="A0A2P5D1U4"/>